<dbReference type="EMBL" id="WQKZ01000002">
    <property type="protein sequence ID" value="MVN76272.1"/>
    <property type="molecule type" value="Genomic_DNA"/>
</dbReference>
<dbReference type="SUPFAM" id="SSF82185">
    <property type="entry name" value="Histone H3 K4-specific methyltransferase SET7/9 N-terminal domain"/>
    <property type="match status" value="1"/>
</dbReference>
<keyword evidence="1" id="KW-0732">Signal</keyword>
<gene>
    <name evidence="2" type="ORF">GO988_08040</name>
</gene>
<proteinExistence type="predicted"/>
<dbReference type="AlphaFoldDB" id="A0A7K1TD68"/>
<dbReference type="PROSITE" id="PS51257">
    <property type="entry name" value="PROKAR_LIPOPROTEIN"/>
    <property type="match status" value="1"/>
</dbReference>
<reference evidence="2 3" key="1">
    <citation type="submission" date="2019-12" db="EMBL/GenBank/DDBJ databases">
        <title>Hymenobacter sp. HMF4947 Genome sequencing and assembly.</title>
        <authorList>
            <person name="Kang H."/>
            <person name="Cha I."/>
            <person name="Kim H."/>
            <person name="Joh K."/>
        </authorList>
    </citation>
    <scope>NUCLEOTIDE SEQUENCE [LARGE SCALE GENOMIC DNA]</scope>
    <source>
        <strain evidence="2 3">HMF4947</strain>
    </source>
</reference>
<evidence type="ECO:0008006" key="4">
    <source>
        <dbReference type="Google" id="ProtNLM"/>
    </source>
</evidence>
<evidence type="ECO:0000256" key="1">
    <source>
        <dbReference type="SAM" id="SignalP"/>
    </source>
</evidence>
<evidence type="ECO:0000313" key="3">
    <source>
        <dbReference type="Proteomes" id="UP000441336"/>
    </source>
</evidence>
<dbReference type="Gene3D" id="3.90.930.1">
    <property type="match status" value="1"/>
</dbReference>
<feature type="chain" id="PRO_5029796192" description="Toxin-antitoxin system YwqK family antitoxin" evidence="1">
    <location>
        <begin position="25"/>
        <end position="156"/>
    </location>
</feature>
<dbReference type="Proteomes" id="UP000441336">
    <property type="component" value="Unassembled WGS sequence"/>
</dbReference>
<evidence type="ECO:0000313" key="2">
    <source>
        <dbReference type="EMBL" id="MVN76272.1"/>
    </source>
</evidence>
<sequence>MRVLLFVLLGLVATACVTSQPRVANSPRGFWHTNRLDRRGDPIGRWNVYYDSAHARPFTQGRYRHGRAVGRWRYYSPVGGLVRQERYRRHGLNDITYYHPNGHIARQGHARVVDEPDGLHFYWFGEWLNYSETGALQKVETYQNGRLIGTRRVQDI</sequence>
<dbReference type="RefSeq" id="WP_157563993.1">
    <property type="nucleotide sequence ID" value="NZ_WQKZ01000002.1"/>
</dbReference>
<organism evidence="2 3">
    <name type="scientific">Hymenobacter ginkgonis</name>
    <dbReference type="NCBI Taxonomy" id="2682976"/>
    <lineage>
        <taxon>Bacteria</taxon>
        <taxon>Pseudomonadati</taxon>
        <taxon>Bacteroidota</taxon>
        <taxon>Cytophagia</taxon>
        <taxon>Cytophagales</taxon>
        <taxon>Hymenobacteraceae</taxon>
        <taxon>Hymenobacter</taxon>
    </lineage>
</organism>
<accession>A0A7K1TD68</accession>
<comment type="caution">
    <text evidence="2">The sequence shown here is derived from an EMBL/GenBank/DDBJ whole genome shotgun (WGS) entry which is preliminary data.</text>
</comment>
<protein>
    <recommendedName>
        <fullName evidence="4">Toxin-antitoxin system YwqK family antitoxin</fullName>
    </recommendedName>
</protein>
<name>A0A7K1TD68_9BACT</name>
<keyword evidence="3" id="KW-1185">Reference proteome</keyword>
<feature type="signal peptide" evidence="1">
    <location>
        <begin position="1"/>
        <end position="24"/>
    </location>
</feature>